<keyword evidence="10 12" id="KW-0472">Membrane</keyword>
<dbReference type="AlphaFoldDB" id="A0A5B8RER7"/>
<evidence type="ECO:0000256" key="3">
    <source>
        <dbReference type="ARBA" id="ARBA00011160"/>
    </source>
</evidence>
<name>A0A5B8RER7_9ZZZZ</name>
<dbReference type="InterPro" id="IPR047590">
    <property type="entry name" value="FtsX_proteobact-type"/>
</dbReference>
<proteinExistence type="inferred from homology"/>
<comment type="subcellular location">
    <subcellularLocation>
        <location evidence="1">Cell inner membrane</location>
        <topology evidence="1">Multi-pass membrane protein</topology>
    </subcellularLocation>
</comment>
<keyword evidence="9 12" id="KW-1133">Transmembrane helix</keyword>
<feature type="transmembrane region" description="Helical" evidence="12">
    <location>
        <begin position="241"/>
        <end position="266"/>
    </location>
</feature>
<dbReference type="Pfam" id="PF18075">
    <property type="entry name" value="FtsX_ECD"/>
    <property type="match status" value="1"/>
</dbReference>
<evidence type="ECO:0000256" key="10">
    <source>
        <dbReference type="ARBA" id="ARBA00023136"/>
    </source>
</evidence>
<dbReference type="InterPro" id="IPR003838">
    <property type="entry name" value="ABC3_permease_C"/>
</dbReference>
<evidence type="ECO:0000256" key="7">
    <source>
        <dbReference type="ARBA" id="ARBA00022618"/>
    </source>
</evidence>
<feature type="transmembrane region" description="Helical" evidence="12">
    <location>
        <begin position="36"/>
        <end position="60"/>
    </location>
</feature>
<evidence type="ECO:0000256" key="5">
    <source>
        <dbReference type="ARBA" id="ARBA00022475"/>
    </source>
</evidence>
<evidence type="ECO:0000256" key="1">
    <source>
        <dbReference type="ARBA" id="ARBA00004429"/>
    </source>
</evidence>
<feature type="domain" description="FtsX extracellular" evidence="14">
    <location>
        <begin position="75"/>
        <end position="163"/>
    </location>
</feature>
<keyword evidence="5" id="KW-1003">Cell membrane</keyword>
<keyword evidence="8 12" id="KW-0812">Transmembrane</keyword>
<feature type="transmembrane region" description="Helical" evidence="12">
    <location>
        <begin position="178"/>
        <end position="205"/>
    </location>
</feature>
<evidence type="ECO:0000256" key="11">
    <source>
        <dbReference type="ARBA" id="ARBA00023306"/>
    </source>
</evidence>
<comment type="similarity">
    <text evidence="2">Belongs to the ABC-4 integral membrane protein family. FtsX subfamily.</text>
</comment>
<sequence length="316" mass="34457">MAAHRSRRRIRARAAAWLEHHGRALLGALGRLRMQWLAALMTAGVIGIALALPALFVVFMDNTQNVLGDWDGRPRVSVFLEQDASMDRARETAQRLRERDDVRAVEVLTPAAALAEFRAHTQMDRALSLLESNPLPGVLLVEPPPGLSTARIDALTRTLEGLDLAAEVRLDREWVRRLHAIITLLARLGWLIAGLLALAVLLVVGNTIRLEIENRREEIVITKLLGATDAFVRRPFLYTGLWHGLFGGAIAAVLVETAYLLLAGPANTLARSYASSFRLQGLDPGAAATLLACGVLLGLLGAWIAVGRHLSTIEPR</sequence>
<keyword evidence="6" id="KW-0997">Cell inner membrane</keyword>
<protein>
    <recommendedName>
        <fullName evidence="4">Cell division protein FtsX</fullName>
    </recommendedName>
</protein>
<reference evidence="15" key="1">
    <citation type="submission" date="2019-06" db="EMBL/GenBank/DDBJ databases">
        <authorList>
            <person name="Murdoch R.W."/>
            <person name="Fathepure B."/>
        </authorList>
    </citation>
    <scope>NUCLEOTIDE SEQUENCE</scope>
</reference>
<keyword evidence="11" id="KW-0131">Cell cycle</keyword>
<evidence type="ECO:0000256" key="4">
    <source>
        <dbReference type="ARBA" id="ARBA00021907"/>
    </source>
</evidence>
<evidence type="ECO:0000256" key="2">
    <source>
        <dbReference type="ARBA" id="ARBA00007379"/>
    </source>
</evidence>
<dbReference type="PANTHER" id="PTHR47755:SF1">
    <property type="entry name" value="CELL DIVISION PROTEIN FTSX"/>
    <property type="match status" value="1"/>
</dbReference>
<evidence type="ECO:0000256" key="9">
    <source>
        <dbReference type="ARBA" id="ARBA00022989"/>
    </source>
</evidence>
<evidence type="ECO:0000256" key="8">
    <source>
        <dbReference type="ARBA" id="ARBA00022692"/>
    </source>
</evidence>
<accession>A0A5B8RER7</accession>
<evidence type="ECO:0000256" key="12">
    <source>
        <dbReference type="SAM" id="Phobius"/>
    </source>
</evidence>
<dbReference type="GO" id="GO:0005886">
    <property type="term" value="C:plasma membrane"/>
    <property type="evidence" value="ECO:0007669"/>
    <property type="project" value="UniProtKB-SubCell"/>
</dbReference>
<dbReference type="InterPro" id="IPR004513">
    <property type="entry name" value="FtsX"/>
</dbReference>
<dbReference type="Gene3D" id="3.30.70.3040">
    <property type="match status" value="1"/>
</dbReference>
<feature type="transmembrane region" description="Helical" evidence="12">
    <location>
        <begin position="286"/>
        <end position="306"/>
    </location>
</feature>
<comment type="subunit">
    <text evidence="3">Forms a membrane-associated complex with FtsE.</text>
</comment>
<gene>
    <name evidence="15" type="primary">ftsX_2</name>
    <name evidence="15" type="ORF">KBTEX_03456</name>
</gene>
<dbReference type="Pfam" id="PF02687">
    <property type="entry name" value="FtsX"/>
    <property type="match status" value="1"/>
</dbReference>
<organism evidence="15">
    <name type="scientific">uncultured organism</name>
    <dbReference type="NCBI Taxonomy" id="155900"/>
    <lineage>
        <taxon>unclassified sequences</taxon>
        <taxon>environmental samples</taxon>
    </lineage>
</organism>
<dbReference type="PIRSF" id="PIRSF003097">
    <property type="entry name" value="FtsX"/>
    <property type="match status" value="1"/>
</dbReference>
<dbReference type="InterPro" id="IPR040690">
    <property type="entry name" value="FtsX_ECD"/>
</dbReference>
<evidence type="ECO:0000259" key="14">
    <source>
        <dbReference type="Pfam" id="PF18075"/>
    </source>
</evidence>
<keyword evidence="7 15" id="KW-0132">Cell division</keyword>
<dbReference type="GO" id="GO:0051301">
    <property type="term" value="P:cell division"/>
    <property type="evidence" value="ECO:0007669"/>
    <property type="project" value="UniProtKB-KW"/>
</dbReference>
<dbReference type="NCBIfam" id="TIGR00439">
    <property type="entry name" value="FtsX_Gneg"/>
    <property type="match status" value="1"/>
</dbReference>
<evidence type="ECO:0000259" key="13">
    <source>
        <dbReference type="Pfam" id="PF02687"/>
    </source>
</evidence>
<evidence type="ECO:0000256" key="6">
    <source>
        <dbReference type="ARBA" id="ARBA00022519"/>
    </source>
</evidence>
<dbReference type="EMBL" id="MN079203">
    <property type="protein sequence ID" value="QEA07111.1"/>
    <property type="molecule type" value="Genomic_DNA"/>
</dbReference>
<feature type="domain" description="ABC3 transporter permease C-terminal" evidence="13">
    <location>
        <begin position="191"/>
        <end position="308"/>
    </location>
</feature>
<evidence type="ECO:0000313" key="15">
    <source>
        <dbReference type="EMBL" id="QEA07111.1"/>
    </source>
</evidence>
<dbReference type="PANTHER" id="PTHR47755">
    <property type="entry name" value="CELL DIVISION PROTEIN FTSX"/>
    <property type="match status" value="1"/>
</dbReference>